<comment type="caution">
    <text evidence="10">The sequence shown here is derived from an EMBL/GenBank/DDBJ whole genome shotgun (WGS) entry which is preliminary data.</text>
</comment>
<feature type="domain" description="ABC transporter" evidence="8">
    <location>
        <begin position="351"/>
        <end position="588"/>
    </location>
</feature>
<protein>
    <submittedName>
        <fullName evidence="10">Multidrug ABC transporter</fullName>
    </submittedName>
</protein>
<dbReference type="GO" id="GO:0005524">
    <property type="term" value="F:ATP binding"/>
    <property type="evidence" value="ECO:0007669"/>
    <property type="project" value="UniProtKB-KW"/>
</dbReference>
<evidence type="ECO:0000256" key="2">
    <source>
        <dbReference type="ARBA" id="ARBA00022692"/>
    </source>
</evidence>
<dbReference type="PROSITE" id="PS50929">
    <property type="entry name" value="ABC_TM1F"/>
    <property type="match status" value="1"/>
</dbReference>
<keyword evidence="6 7" id="KW-0472">Membrane</keyword>
<evidence type="ECO:0000256" key="3">
    <source>
        <dbReference type="ARBA" id="ARBA00022741"/>
    </source>
</evidence>
<name>A0A1G1XAT0_9BACT</name>
<evidence type="ECO:0000313" key="10">
    <source>
        <dbReference type="EMBL" id="OGY37052.1"/>
    </source>
</evidence>
<dbReference type="Gene3D" id="1.20.1560.10">
    <property type="entry name" value="ABC transporter type 1, transmembrane domain"/>
    <property type="match status" value="1"/>
</dbReference>
<comment type="subcellular location">
    <subcellularLocation>
        <location evidence="1">Cell membrane</location>
        <topology evidence="1">Multi-pass membrane protein</topology>
    </subcellularLocation>
</comment>
<dbReference type="InterPro" id="IPR011527">
    <property type="entry name" value="ABC1_TM_dom"/>
</dbReference>
<evidence type="ECO:0000256" key="5">
    <source>
        <dbReference type="ARBA" id="ARBA00022989"/>
    </source>
</evidence>
<dbReference type="PANTHER" id="PTHR43394:SF1">
    <property type="entry name" value="ATP-BINDING CASSETTE SUB-FAMILY B MEMBER 10, MITOCHONDRIAL"/>
    <property type="match status" value="1"/>
</dbReference>
<feature type="transmembrane region" description="Helical" evidence="7">
    <location>
        <begin position="69"/>
        <end position="92"/>
    </location>
</feature>
<dbReference type="Pfam" id="PF00005">
    <property type="entry name" value="ABC_tran"/>
    <property type="match status" value="1"/>
</dbReference>
<evidence type="ECO:0000256" key="1">
    <source>
        <dbReference type="ARBA" id="ARBA00004651"/>
    </source>
</evidence>
<dbReference type="PANTHER" id="PTHR43394">
    <property type="entry name" value="ATP-DEPENDENT PERMEASE MDL1, MITOCHONDRIAL"/>
    <property type="match status" value="1"/>
</dbReference>
<keyword evidence="2 7" id="KW-0812">Transmembrane</keyword>
<dbReference type="InterPro" id="IPR036640">
    <property type="entry name" value="ABC1_TM_sf"/>
</dbReference>
<dbReference type="InterPro" id="IPR003439">
    <property type="entry name" value="ABC_transporter-like_ATP-bd"/>
</dbReference>
<sequence>MNYKLKTAAQYKKKNPLILAIKRLVPLLAQEQRSVYVALTAMLINSTATLVGPIVIAKTIDGAIREKDLHALFVHTAILAIIYIVALGANYAQIVTMGKVGRRVLFRLRNNLFGRLQSLPVAFFNQNTAGDIISRINNDTEKLNNFFAQALVQFLGNIFLIAGAGIFLLSLHVQLGLVALIPAAGIIIVTRLIGGWVNRSNVRSLQTLGNLSSEVQESITNFRVIAACNKQDYFQEKFQSVNTTNYDASVHAGVASNLATPIYAFASQGAQLLTLLAGIYFIQQGSLTIGLLVAFLLYVQNFYFPLRQLAQIWSSWQIALAGLDRISEVLAMRSNMKRIRDAKTEGKGHLLEFRNVSFAYPGGEEVLHNVSFRLEPGKTYALVGPTGGGKTTTASLMARLYDPVDGKILLKGKDIRSYPSSERVTSIGFILQDPFLFTGTVRDNIIYGNDAYTHHTNEQLQAILDEEGLSNLLARFEDGLATKVLSSGESISLGQKQLVAFMRAVLRHPELLILDEATANIDTVTEKLLEDILQKLPSHTTKVIIAHRLNTIDDADEIYFVSGGNVVRAGSMQEAVAMLTHGGGSKAS</sequence>
<dbReference type="SMART" id="SM00382">
    <property type="entry name" value="AAA"/>
    <property type="match status" value="1"/>
</dbReference>
<dbReference type="PROSITE" id="PS50893">
    <property type="entry name" value="ABC_TRANSPORTER_2"/>
    <property type="match status" value="1"/>
</dbReference>
<evidence type="ECO:0000259" key="9">
    <source>
        <dbReference type="PROSITE" id="PS50929"/>
    </source>
</evidence>
<feature type="domain" description="ABC transmembrane type-1" evidence="9">
    <location>
        <begin position="37"/>
        <end position="317"/>
    </location>
</feature>
<evidence type="ECO:0000313" key="11">
    <source>
        <dbReference type="Proteomes" id="UP000177941"/>
    </source>
</evidence>
<dbReference type="GO" id="GO:0015421">
    <property type="term" value="F:ABC-type oligopeptide transporter activity"/>
    <property type="evidence" value="ECO:0007669"/>
    <property type="project" value="TreeGrafter"/>
</dbReference>
<dbReference type="EMBL" id="MHHS01000020">
    <property type="protein sequence ID" value="OGY37052.1"/>
    <property type="molecule type" value="Genomic_DNA"/>
</dbReference>
<dbReference type="InterPro" id="IPR003593">
    <property type="entry name" value="AAA+_ATPase"/>
</dbReference>
<dbReference type="InterPro" id="IPR027417">
    <property type="entry name" value="P-loop_NTPase"/>
</dbReference>
<evidence type="ECO:0000256" key="6">
    <source>
        <dbReference type="ARBA" id="ARBA00023136"/>
    </source>
</evidence>
<reference evidence="10 11" key="1">
    <citation type="journal article" date="2016" name="Nat. Commun.">
        <title>Thousands of microbial genomes shed light on interconnected biogeochemical processes in an aquifer system.</title>
        <authorList>
            <person name="Anantharaman K."/>
            <person name="Brown C.T."/>
            <person name="Hug L.A."/>
            <person name="Sharon I."/>
            <person name="Castelle C.J."/>
            <person name="Probst A.J."/>
            <person name="Thomas B.C."/>
            <person name="Singh A."/>
            <person name="Wilkins M.J."/>
            <person name="Karaoz U."/>
            <person name="Brodie E.L."/>
            <person name="Williams K.H."/>
            <person name="Hubbard S.S."/>
            <person name="Banfield J.F."/>
        </authorList>
    </citation>
    <scope>NUCLEOTIDE SEQUENCE [LARGE SCALE GENOMIC DNA]</scope>
</reference>
<gene>
    <name evidence="10" type="ORF">A3E36_02760</name>
</gene>
<dbReference type="Pfam" id="PF00664">
    <property type="entry name" value="ABC_membrane"/>
    <property type="match status" value="1"/>
</dbReference>
<evidence type="ECO:0000256" key="4">
    <source>
        <dbReference type="ARBA" id="ARBA00022840"/>
    </source>
</evidence>
<evidence type="ECO:0000256" key="7">
    <source>
        <dbReference type="SAM" id="Phobius"/>
    </source>
</evidence>
<evidence type="ECO:0000259" key="8">
    <source>
        <dbReference type="PROSITE" id="PS50893"/>
    </source>
</evidence>
<proteinExistence type="predicted"/>
<feature type="transmembrane region" description="Helical" evidence="7">
    <location>
        <begin position="35"/>
        <end position="57"/>
    </location>
</feature>
<feature type="transmembrane region" description="Helical" evidence="7">
    <location>
        <begin position="175"/>
        <end position="197"/>
    </location>
</feature>
<dbReference type="SUPFAM" id="SSF90123">
    <property type="entry name" value="ABC transporter transmembrane region"/>
    <property type="match status" value="1"/>
</dbReference>
<keyword evidence="3" id="KW-0547">Nucleotide-binding</keyword>
<feature type="transmembrane region" description="Helical" evidence="7">
    <location>
        <begin position="146"/>
        <end position="168"/>
    </location>
</feature>
<dbReference type="GO" id="GO:0016887">
    <property type="term" value="F:ATP hydrolysis activity"/>
    <property type="evidence" value="ECO:0007669"/>
    <property type="project" value="InterPro"/>
</dbReference>
<dbReference type="InterPro" id="IPR039421">
    <property type="entry name" value="Type_1_exporter"/>
</dbReference>
<dbReference type="Proteomes" id="UP000177941">
    <property type="component" value="Unassembled WGS sequence"/>
</dbReference>
<organism evidence="10 11">
    <name type="scientific">Candidatus Andersenbacteria bacterium RIFCSPHIGHO2_12_FULL_45_11b</name>
    <dbReference type="NCBI Taxonomy" id="1797282"/>
    <lineage>
        <taxon>Bacteria</taxon>
        <taxon>Candidatus Anderseniibacteriota</taxon>
    </lineage>
</organism>
<dbReference type="SUPFAM" id="SSF52540">
    <property type="entry name" value="P-loop containing nucleoside triphosphate hydrolases"/>
    <property type="match status" value="1"/>
</dbReference>
<dbReference type="GO" id="GO:0005886">
    <property type="term" value="C:plasma membrane"/>
    <property type="evidence" value="ECO:0007669"/>
    <property type="project" value="UniProtKB-SubCell"/>
</dbReference>
<accession>A0A1G1XAT0</accession>
<dbReference type="AlphaFoldDB" id="A0A1G1XAT0"/>
<dbReference type="Gene3D" id="3.40.50.300">
    <property type="entry name" value="P-loop containing nucleotide triphosphate hydrolases"/>
    <property type="match status" value="1"/>
</dbReference>
<keyword evidence="4" id="KW-0067">ATP-binding</keyword>
<dbReference type="CDD" id="cd18547">
    <property type="entry name" value="ABC_6TM_Tm288_like"/>
    <property type="match status" value="1"/>
</dbReference>
<keyword evidence="5 7" id="KW-1133">Transmembrane helix</keyword>